<organism evidence="1 2">
    <name type="scientific">Paenibacillus planticolens</name>
    <dbReference type="NCBI Taxonomy" id="2654976"/>
    <lineage>
        <taxon>Bacteria</taxon>
        <taxon>Bacillati</taxon>
        <taxon>Bacillota</taxon>
        <taxon>Bacilli</taxon>
        <taxon>Bacillales</taxon>
        <taxon>Paenibacillaceae</taxon>
        <taxon>Paenibacillus</taxon>
    </lineage>
</organism>
<dbReference type="RefSeq" id="WP_171682433.1">
    <property type="nucleotide sequence ID" value="NZ_WHNZ01000013.1"/>
</dbReference>
<accession>A0ABX1ZHL4</accession>
<evidence type="ECO:0000313" key="2">
    <source>
        <dbReference type="Proteomes" id="UP000618579"/>
    </source>
</evidence>
<sequence length="61" mass="7113">MSLIQLNPNLHDAVHKLNHNKLEKDRSFRDFKLTSEESFALKITLNDFSKNKTSVVQNNWG</sequence>
<proteinExistence type="predicted"/>
<dbReference type="EMBL" id="WHNZ01000013">
    <property type="protein sequence ID" value="NOU99563.1"/>
    <property type="molecule type" value="Genomic_DNA"/>
</dbReference>
<comment type="caution">
    <text evidence="1">The sequence shown here is derived from an EMBL/GenBank/DDBJ whole genome shotgun (WGS) entry which is preliminary data.</text>
</comment>
<reference evidence="1 2" key="1">
    <citation type="submission" date="2019-10" db="EMBL/GenBank/DDBJ databases">
        <title>Description of Paenibacillus pedi sp. nov.</title>
        <authorList>
            <person name="Carlier A."/>
            <person name="Qi S."/>
        </authorList>
    </citation>
    <scope>NUCLEOTIDE SEQUENCE [LARGE SCALE GENOMIC DNA]</scope>
    <source>
        <strain evidence="1 2">LMG 31457</strain>
    </source>
</reference>
<dbReference type="Proteomes" id="UP000618579">
    <property type="component" value="Unassembled WGS sequence"/>
</dbReference>
<protein>
    <submittedName>
        <fullName evidence="1">Uncharacterized protein</fullName>
    </submittedName>
</protein>
<evidence type="ECO:0000313" key="1">
    <source>
        <dbReference type="EMBL" id="NOU99563.1"/>
    </source>
</evidence>
<gene>
    <name evidence="1" type="ORF">GC097_05935</name>
</gene>
<name>A0ABX1ZHL4_9BACL</name>
<keyword evidence="2" id="KW-1185">Reference proteome</keyword>